<dbReference type="Pfam" id="PF13927">
    <property type="entry name" value="Ig_3"/>
    <property type="match status" value="2"/>
</dbReference>
<dbReference type="InterPro" id="IPR000719">
    <property type="entry name" value="Prot_kinase_dom"/>
</dbReference>
<dbReference type="GO" id="GO:0043235">
    <property type="term" value="C:receptor complex"/>
    <property type="evidence" value="ECO:0007669"/>
    <property type="project" value="TreeGrafter"/>
</dbReference>
<dbReference type="Proteomes" id="UP000694845">
    <property type="component" value="Unplaced"/>
</dbReference>
<evidence type="ECO:0000256" key="2">
    <source>
        <dbReference type="ARBA" id="ARBA00006692"/>
    </source>
</evidence>
<dbReference type="InterPro" id="IPR008266">
    <property type="entry name" value="Tyr_kinase_AS"/>
</dbReference>
<feature type="active site" description="Proton acceptor" evidence="19">
    <location>
        <position position="705"/>
    </location>
</feature>
<dbReference type="PIRSF" id="PIRSF000615">
    <property type="entry name" value="TyrPK_CSF1-R"/>
    <property type="match status" value="1"/>
</dbReference>
<feature type="binding site" evidence="21">
    <location>
        <position position="710"/>
    </location>
    <ligand>
        <name>Mg(2+)</name>
        <dbReference type="ChEBI" id="CHEBI:18420"/>
    </ligand>
</feature>
<dbReference type="AlphaFoldDB" id="A0A8B7ZX93"/>
<feature type="domain" description="Fibronectin type-III" evidence="27">
    <location>
        <begin position="260"/>
        <end position="357"/>
    </location>
</feature>
<organism evidence="28 29">
    <name type="scientific">Acanthaster planci</name>
    <name type="common">Crown-of-thorns starfish</name>
    <dbReference type="NCBI Taxonomy" id="133434"/>
    <lineage>
        <taxon>Eukaryota</taxon>
        <taxon>Metazoa</taxon>
        <taxon>Echinodermata</taxon>
        <taxon>Eleutherozoa</taxon>
        <taxon>Asterozoa</taxon>
        <taxon>Asteroidea</taxon>
        <taxon>Valvatacea</taxon>
        <taxon>Valvatida</taxon>
        <taxon>Acanthasteridae</taxon>
        <taxon>Acanthaster</taxon>
    </lineage>
</organism>
<keyword evidence="12 24" id="KW-0472">Membrane</keyword>
<dbReference type="InterPro" id="IPR036116">
    <property type="entry name" value="FN3_sf"/>
</dbReference>
<keyword evidence="28" id="KW-1185">Reference proteome</keyword>
<evidence type="ECO:0000256" key="19">
    <source>
        <dbReference type="PIRSR" id="PIRSR000615-1"/>
    </source>
</evidence>
<feature type="region of interest" description="Disordered" evidence="23">
    <location>
        <begin position="843"/>
        <end position="866"/>
    </location>
</feature>
<feature type="domain" description="Protein kinase" evidence="25">
    <location>
        <begin position="563"/>
        <end position="839"/>
    </location>
</feature>
<evidence type="ECO:0000256" key="8">
    <source>
        <dbReference type="ARBA" id="ARBA00022741"/>
    </source>
</evidence>
<dbReference type="InterPro" id="IPR036179">
    <property type="entry name" value="Ig-like_dom_sf"/>
</dbReference>
<evidence type="ECO:0000256" key="11">
    <source>
        <dbReference type="ARBA" id="ARBA00022989"/>
    </source>
</evidence>
<dbReference type="SMART" id="SM00060">
    <property type="entry name" value="FN3"/>
    <property type="match status" value="1"/>
</dbReference>
<comment type="subcellular location">
    <subcellularLocation>
        <location evidence="1">Membrane</location>
        <topology evidence="1">Single-pass type I membrane protein</topology>
    </subcellularLocation>
</comment>
<dbReference type="InterPro" id="IPR003599">
    <property type="entry name" value="Ig_sub"/>
</dbReference>
<dbReference type="InterPro" id="IPR020635">
    <property type="entry name" value="Tyr_kinase_cat_dom"/>
</dbReference>
<keyword evidence="5 24" id="KW-0812">Transmembrane</keyword>
<dbReference type="InterPro" id="IPR017441">
    <property type="entry name" value="Protein_kinase_ATP_BS"/>
</dbReference>
<dbReference type="CDD" id="cd00192">
    <property type="entry name" value="PTKc"/>
    <property type="match status" value="1"/>
</dbReference>
<keyword evidence="21" id="KW-0479">Metal-binding</keyword>
<dbReference type="PROSITE" id="PS00107">
    <property type="entry name" value="PROTEIN_KINASE_ATP"/>
    <property type="match status" value="1"/>
</dbReference>
<keyword evidence="15" id="KW-0675">Receptor</keyword>
<dbReference type="SUPFAM" id="SSF49265">
    <property type="entry name" value="Fibronectin type III"/>
    <property type="match status" value="1"/>
</dbReference>
<keyword evidence="13" id="KW-0829">Tyrosine-protein kinase</keyword>
<evidence type="ECO:0000256" key="10">
    <source>
        <dbReference type="ARBA" id="ARBA00022840"/>
    </source>
</evidence>
<accession>A0A8B7ZX93</accession>
<evidence type="ECO:0000256" key="18">
    <source>
        <dbReference type="ARBA" id="ARBA00051243"/>
    </source>
</evidence>
<keyword evidence="16" id="KW-0325">Glycoprotein</keyword>
<feature type="transmembrane region" description="Helical" evidence="24">
    <location>
        <begin position="470"/>
        <end position="494"/>
    </location>
</feature>
<evidence type="ECO:0000256" key="5">
    <source>
        <dbReference type="ARBA" id="ARBA00022692"/>
    </source>
</evidence>
<dbReference type="PROSITE" id="PS00109">
    <property type="entry name" value="PROTEIN_KINASE_TYR"/>
    <property type="match status" value="1"/>
</dbReference>
<keyword evidence="8 20" id="KW-0547">Nucleotide-binding</keyword>
<evidence type="ECO:0000256" key="9">
    <source>
        <dbReference type="ARBA" id="ARBA00022777"/>
    </source>
</evidence>
<dbReference type="Gene3D" id="3.30.200.20">
    <property type="entry name" value="Phosphorylase Kinase, domain 1"/>
    <property type="match status" value="1"/>
</dbReference>
<keyword evidence="11 24" id="KW-1133">Transmembrane helix</keyword>
<evidence type="ECO:0000256" key="24">
    <source>
        <dbReference type="SAM" id="Phobius"/>
    </source>
</evidence>
<dbReference type="KEGG" id="aplc:110989826"/>
<dbReference type="Pfam" id="PF00041">
    <property type="entry name" value="fn3"/>
    <property type="match status" value="1"/>
</dbReference>
<dbReference type="Gene3D" id="1.10.510.10">
    <property type="entry name" value="Transferase(Phosphotransferase) domain 1"/>
    <property type="match status" value="1"/>
</dbReference>
<dbReference type="GO" id="GO:0007169">
    <property type="term" value="P:cell surface receptor protein tyrosine kinase signaling pathway"/>
    <property type="evidence" value="ECO:0007669"/>
    <property type="project" value="TreeGrafter"/>
</dbReference>
<dbReference type="Pfam" id="PF07714">
    <property type="entry name" value="PK_Tyr_Ser-Thr"/>
    <property type="match status" value="1"/>
</dbReference>
<evidence type="ECO:0000313" key="28">
    <source>
        <dbReference type="Proteomes" id="UP000694845"/>
    </source>
</evidence>
<evidence type="ECO:0000256" key="21">
    <source>
        <dbReference type="PIRSR" id="PIRSR000615-3"/>
    </source>
</evidence>
<evidence type="ECO:0000313" key="29">
    <source>
        <dbReference type="RefSeq" id="XP_022110168.1"/>
    </source>
</evidence>
<keyword evidence="10 20" id="KW-0067">ATP-binding</keyword>
<dbReference type="InterPro" id="IPR007110">
    <property type="entry name" value="Ig-like_dom"/>
</dbReference>
<dbReference type="SMART" id="SM00408">
    <property type="entry name" value="IGc2"/>
    <property type="match status" value="2"/>
</dbReference>
<evidence type="ECO:0000259" key="26">
    <source>
        <dbReference type="PROSITE" id="PS50835"/>
    </source>
</evidence>
<evidence type="ECO:0000256" key="13">
    <source>
        <dbReference type="ARBA" id="ARBA00023137"/>
    </source>
</evidence>
<evidence type="ECO:0000256" key="16">
    <source>
        <dbReference type="ARBA" id="ARBA00023180"/>
    </source>
</evidence>
<feature type="binding site" evidence="21">
    <location>
        <position position="723"/>
    </location>
    <ligand>
        <name>Mg(2+)</name>
        <dbReference type="ChEBI" id="CHEBI:18420"/>
    </ligand>
</feature>
<evidence type="ECO:0000259" key="25">
    <source>
        <dbReference type="PROSITE" id="PS50011"/>
    </source>
</evidence>
<evidence type="ECO:0000256" key="14">
    <source>
        <dbReference type="ARBA" id="ARBA00023157"/>
    </source>
</evidence>
<keyword evidence="4" id="KW-0808">Transferase</keyword>
<reference evidence="29" key="1">
    <citation type="submission" date="2025-08" db="UniProtKB">
        <authorList>
            <consortium name="RefSeq"/>
        </authorList>
    </citation>
    <scope>IDENTIFICATION</scope>
</reference>
<feature type="domain" description="Ig-like" evidence="26">
    <location>
        <begin position="59"/>
        <end position="135"/>
    </location>
</feature>
<sequence>MQSWSDPLTLPVSNGGISTLRLSNITRFQAGNYTCSSSNGVSTTHGKFPNVALIVHYAPTFLSVQRFPDSPIVEDTEVVLTCIVDAKPLPVVVTWEKQDSSYAMTSLVNNDGISTLTLSNITRDQSGYYTCPANNAFRQMPQVPIECRPWYVAGISNKDSNDVHVRSGEDATFICTAAGNPKPALEWYNPNGTRLTNSLRSVTIVESAASGDDVVGYVVRSVLVVHRVNSRADCGIYICVASNGVGERDSMAASLLEARRPGKPTVLAVGRTVDTLTVTWIAGHDGGKYQWFEVTYRETSDATGREVSEGDVPGLTNIYTVKGLEPYTEYEIRVYARNEVGRSPKPGRVVGFTLPQPPTSAAGFVLDSAAGTLSVRGFKGGADECLRLEAKTKDNGNWSDCGGCARTDTQILLSVWCKTNQESDSSIKEFTEVRSRICHGEVCSEPIRAEGVNDLPRGKPPLGTSGKLNIGVILTIAVAALLLVVVLMLSAVAWKKFKEHTKGETQVREKDAENESLNSMWQCSYGGKQGKEITDLTASRQPEPMHEYANVPTVHRAFPRDKLQIVKELGHGAFGLVLLAEAMGITEESKTTLVAIKTLKRGAVDSDRTSLIKELDLMKKIPEHTNVVKLLGYCVEQDPPYIIVEYLSLGNLKDLLDSSRTKDGREYGNLHGVSRSLTAKDLIKFAKDVADGMAFIASQQCVHRDLAARNVLVAEDMTCKVSDFGLARDVMNIRTYKRGSGVMLPVRWMALESLLDDEYTTMSDVWSFGILLWEIVTLGARPYPRMDNISVMYKLQSGYRMPKPKYCQEDLYFLMLQCWEENPLHRPTFAAISEELQMLTKEGRGCDSIEESSTDDIKSEDDEDRF</sequence>
<evidence type="ECO:0000256" key="3">
    <source>
        <dbReference type="ARBA" id="ARBA00011902"/>
    </source>
</evidence>
<feature type="compositionally biased region" description="Acidic residues" evidence="23">
    <location>
        <begin position="848"/>
        <end position="866"/>
    </location>
</feature>
<dbReference type="PROSITE" id="PS50011">
    <property type="entry name" value="PROTEIN_KINASE_DOM"/>
    <property type="match status" value="1"/>
</dbReference>
<evidence type="ECO:0000256" key="6">
    <source>
        <dbReference type="ARBA" id="ARBA00022729"/>
    </source>
</evidence>
<keyword evidence="9" id="KW-0418">Kinase</keyword>
<evidence type="ECO:0000259" key="27">
    <source>
        <dbReference type="PROSITE" id="PS50853"/>
    </source>
</evidence>
<dbReference type="InterPro" id="IPR050122">
    <property type="entry name" value="RTK"/>
</dbReference>
<keyword evidence="6" id="KW-0732">Signal</keyword>
<dbReference type="InterPro" id="IPR013783">
    <property type="entry name" value="Ig-like_fold"/>
</dbReference>
<dbReference type="OrthoDB" id="1668230at2759"/>
<dbReference type="FunFam" id="1.10.510.10:FF:000190">
    <property type="entry name" value="Proto-oncogene tyrosine-protein kinase receptor Ret"/>
    <property type="match status" value="1"/>
</dbReference>
<dbReference type="InterPro" id="IPR003961">
    <property type="entry name" value="FN3_dom"/>
</dbReference>
<feature type="binding site" evidence="20 22">
    <location>
        <position position="597"/>
    </location>
    <ligand>
        <name>ATP</name>
        <dbReference type="ChEBI" id="CHEBI:30616"/>
    </ligand>
</feature>
<dbReference type="PRINTS" id="PR00109">
    <property type="entry name" value="TYRKINASE"/>
</dbReference>
<name>A0A8B7ZX93_ACAPL</name>
<evidence type="ECO:0000256" key="12">
    <source>
        <dbReference type="ARBA" id="ARBA00023136"/>
    </source>
</evidence>
<evidence type="ECO:0000256" key="1">
    <source>
        <dbReference type="ARBA" id="ARBA00004479"/>
    </source>
</evidence>
<dbReference type="GO" id="GO:0005886">
    <property type="term" value="C:plasma membrane"/>
    <property type="evidence" value="ECO:0007669"/>
    <property type="project" value="TreeGrafter"/>
</dbReference>
<dbReference type="SMART" id="SM00409">
    <property type="entry name" value="IG"/>
    <property type="match status" value="2"/>
</dbReference>
<keyword evidence="7" id="KW-0677">Repeat</keyword>
<evidence type="ECO:0000256" key="4">
    <source>
        <dbReference type="ARBA" id="ARBA00022679"/>
    </source>
</evidence>
<evidence type="ECO:0000256" key="22">
    <source>
        <dbReference type="PROSITE-ProRule" id="PRU10141"/>
    </source>
</evidence>
<dbReference type="InterPro" id="IPR011009">
    <property type="entry name" value="Kinase-like_dom_sf"/>
</dbReference>
<keyword evidence="14" id="KW-1015">Disulfide bond</keyword>
<evidence type="ECO:0000256" key="20">
    <source>
        <dbReference type="PIRSR" id="PIRSR000615-2"/>
    </source>
</evidence>
<dbReference type="SMART" id="SM00219">
    <property type="entry name" value="TyrKc"/>
    <property type="match status" value="1"/>
</dbReference>
<evidence type="ECO:0000256" key="7">
    <source>
        <dbReference type="ARBA" id="ARBA00022737"/>
    </source>
</evidence>
<proteinExistence type="inferred from homology"/>
<evidence type="ECO:0000256" key="17">
    <source>
        <dbReference type="ARBA" id="ARBA00023319"/>
    </source>
</evidence>
<feature type="domain" description="Ig-like" evidence="26">
    <location>
        <begin position="141"/>
        <end position="254"/>
    </location>
</feature>
<evidence type="ECO:0000256" key="23">
    <source>
        <dbReference type="SAM" id="MobiDB-lite"/>
    </source>
</evidence>
<dbReference type="InterPro" id="IPR001245">
    <property type="entry name" value="Ser-Thr/Tyr_kinase_cat_dom"/>
</dbReference>
<feature type="binding site" evidence="20">
    <location>
        <position position="709"/>
    </location>
    <ligand>
        <name>ATP</name>
        <dbReference type="ChEBI" id="CHEBI:30616"/>
    </ligand>
</feature>
<comment type="similarity">
    <text evidence="2">Belongs to the protein kinase superfamily. CAMK Ser/Thr protein kinase family.</text>
</comment>
<dbReference type="CDD" id="cd00096">
    <property type="entry name" value="Ig"/>
    <property type="match status" value="1"/>
</dbReference>
<dbReference type="PROSITE" id="PS50835">
    <property type="entry name" value="IG_LIKE"/>
    <property type="match status" value="2"/>
</dbReference>
<dbReference type="EC" id="2.7.10.1" evidence="3"/>
<dbReference type="Gene3D" id="2.60.40.10">
    <property type="entry name" value="Immunoglobulins"/>
    <property type="match status" value="3"/>
</dbReference>
<comment type="catalytic activity">
    <reaction evidence="18">
        <text>L-tyrosyl-[protein] + ATP = O-phospho-L-tyrosyl-[protein] + ADP + H(+)</text>
        <dbReference type="Rhea" id="RHEA:10596"/>
        <dbReference type="Rhea" id="RHEA-COMP:10136"/>
        <dbReference type="Rhea" id="RHEA-COMP:20101"/>
        <dbReference type="ChEBI" id="CHEBI:15378"/>
        <dbReference type="ChEBI" id="CHEBI:30616"/>
        <dbReference type="ChEBI" id="CHEBI:46858"/>
        <dbReference type="ChEBI" id="CHEBI:61978"/>
        <dbReference type="ChEBI" id="CHEBI:456216"/>
        <dbReference type="EC" id="2.7.10.1"/>
    </reaction>
</comment>
<evidence type="ECO:0000256" key="15">
    <source>
        <dbReference type="ARBA" id="ARBA00023170"/>
    </source>
</evidence>
<dbReference type="InterPro" id="IPR003598">
    <property type="entry name" value="Ig_sub2"/>
</dbReference>
<dbReference type="CDD" id="cd00063">
    <property type="entry name" value="FN3"/>
    <property type="match status" value="1"/>
</dbReference>
<dbReference type="GeneID" id="110989826"/>
<gene>
    <name evidence="29" type="primary">LOC110989826</name>
</gene>
<feature type="binding site" evidence="20">
    <location>
        <begin position="570"/>
        <end position="577"/>
    </location>
    <ligand>
        <name>ATP</name>
        <dbReference type="ChEBI" id="CHEBI:30616"/>
    </ligand>
</feature>
<dbReference type="RefSeq" id="XP_022110168.1">
    <property type="nucleotide sequence ID" value="XM_022254476.1"/>
</dbReference>
<keyword evidence="21" id="KW-0460">Magnesium</keyword>
<dbReference type="GO" id="GO:0046872">
    <property type="term" value="F:metal ion binding"/>
    <property type="evidence" value="ECO:0007669"/>
    <property type="project" value="UniProtKB-KW"/>
</dbReference>
<dbReference type="GO" id="GO:0004714">
    <property type="term" value="F:transmembrane receptor protein tyrosine kinase activity"/>
    <property type="evidence" value="ECO:0007669"/>
    <property type="project" value="UniProtKB-EC"/>
</dbReference>
<dbReference type="SUPFAM" id="SSF48726">
    <property type="entry name" value="Immunoglobulin"/>
    <property type="match status" value="3"/>
</dbReference>
<dbReference type="PANTHER" id="PTHR24416:SF621">
    <property type="entry name" value="TYROSINE KINASE RECEPTOR CAD96CA"/>
    <property type="match status" value="1"/>
</dbReference>
<dbReference type="PANTHER" id="PTHR24416">
    <property type="entry name" value="TYROSINE-PROTEIN KINASE RECEPTOR"/>
    <property type="match status" value="1"/>
</dbReference>
<dbReference type="GO" id="GO:0005524">
    <property type="term" value="F:ATP binding"/>
    <property type="evidence" value="ECO:0007669"/>
    <property type="project" value="UniProtKB-UniRule"/>
</dbReference>
<dbReference type="SUPFAM" id="SSF56112">
    <property type="entry name" value="Protein kinase-like (PK-like)"/>
    <property type="match status" value="1"/>
</dbReference>
<protein>
    <recommendedName>
        <fullName evidence="3">receptor protein-tyrosine kinase</fullName>
        <ecNumber evidence="3">2.7.10.1</ecNumber>
    </recommendedName>
</protein>
<dbReference type="PROSITE" id="PS50853">
    <property type="entry name" value="FN3"/>
    <property type="match status" value="1"/>
</dbReference>
<keyword evidence="17" id="KW-0393">Immunoglobulin domain</keyword>